<name>A0AAU7QAU5_9GAMM</name>
<dbReference type="GO" id="GO:0030036">
    <property type="term" value="P:actin cytoskeleton organization"/>
    <property type="evidence" value="ECO:0007669"/>
    <property type="project" value="InterPro"/>
</dbReference>
<reference evidence="3" key="1">
    <citation type="submission" date="2024-06" db="EMBL/GenBank/DDBJ databases">
        <authorList>
            <person name="Coelho C."/>
            <person name="Bento M."/>
            <person name="Garcia E."/>
            <person name="Camelo A."/>
            <person name="Brandao I."/>
            <person name="Espirito Santo C."/>
            <person name="Trovao J."/>
            <person name="Verissimo A."/>
            <person name="Costa J."/>
            <person name="Tiago I."/>
        </authorList>
    </citation>
    <scope>NUCLEOTIDE SEQUENCE</scope>
    <source>
        <strain evidence="3">KWT182</strain>
    </source>
</reference>
<dbReference type="GO" id="GO:0005085">
    <property type="term" value="F:guanyl-nucleotide exchange factor activity"/>
    <property type="evidence" value="ECO:0007669"/>
    <property type="project" value="InterPro"/>
</dbReference>
<accession>A0AAU7QAU5</accession>
<feature type="compositionally biased region" description="Polar residues" evidence="1">
    <location>
        <begin position="1"/>
        <end position="19"/>
    </location>
</feature>
<gene>
    <name evidence="3" type="ORF">ABK905_01115</name>
</gene>
<sequence length="271" mass="30564">MQKISNGSSFKPSDIQTRNTEAKKPSIGYKSILEKLISVKNHVVAYLSHVKTHYIKSMKHLIVSLKTVRSERRRGPGMAYQGDEEIILTSYKPILDPAEQFEVDVNESLLKLNKNFQREVADEKYKEQVIDAIFSAIYKDVKASFEVHCFYNSLGLLGEGNGTLPKEYLKSIGQIAYDWDVACIEKDGIFVPKGAGANPLLNSVISILQKKHSSLMKNQENIEKINNSITAMVDKFCVANKIKSPLEFKSALMMINDNWQQNINKENSSDA</sequence>
<feature type="region of interest" description="Disordered" evidence="1">
    <location>
        <begin position="1"/>
        <end position="22"/>
    </location>
</feature>
<proteinExistence type="predicted"/>
<evidence type="ECO:0000256" key="1">
    <source>
        <dbReference type="SAM" id="MobiDB-lite"/>
    </source>
</evidence>
<protein>
    <recommendedName>
        <fullName evidence="2">Guanine nucleotide exchange factor SopE GEF domain-containing protein</fullName>
    </recommendedName>
</protein>
<dbReference type="AlphaFoldDB" id="A0AAU7QAU5"/>
<dbReference type="Gene3D" id="1.10.4120.10">
    <property type="entry name" value="SopE-like, GEF domain"/>
    <property type="match status" value="1"/>
</dbReference>
<dbReference type="InterPro" id="IPR035949">
    <property type="entry name" value="SopE-like_GEF_dom_sf"/>
</dbReference>
<dbReference type="SUPFAM" id="SSF81832">
    <property type="entry name" value="SopE-like GEF domain"/>
    <property type="match status" value="1"/>
</dbReference>
<evidence type="ECO:0000313" key="3">
    <source>
        <dbReference type="EMBL" id="XBS69986.1"/>
    </source>
</evidence>
<dbReference type="InterPro" id="IPR016019">
    <property type="entry name" value="SopE_GEF_dom"/>
</dbReference>
<evidence type="ECO:0000259" key="2">
    <source>
        <dbReference type="Pfam" id="PF07487"/>
    </source>
</evidence>
<feature type="domain" description="Guanine nucleotide exchange factor SopE GEF" evidence="2">
    <location>
        <begin position="122"/>
        <end position="262"/>
    </location>
</feature>
<dbReference type="Pfam" id="PF07487">
    <property type="entry name" value="SopE_GEF"/>
    <property type="match status" value="1"/>
</dbReference>
<dbReference type="EMBL" id="CP157947">
    <property type="protein sequence ID" value="XBS69986.1"/>
    <property type="molecule type" value="Genomic_DNA"/>
</dbReference>
<organism evidence="3">
    <name type="scientific">Acerihabitans sp. KWT182</name>
    <dbReference type="NCBI Taxonomy" id="3157919"/>
    <lineage>
        <taxon>Bacteria</taxon>
        <taxon>Pseudomonadati</taxon>
        <taxon>Pseudomonadota</taxon>
        <taxon>Gammaproteobacteria</taxon>
        <taxon>Enterobacterales</taxon>
        <taxon>Pectobacteriaceae</taxon>
        <taxon>Acerihabitans</taxon>
    </lineage>
</organism>